<sequence>MSPNLYWEGRMYCRFFWVETVQLFVCQAASDQRAEPGSVERGDGFHVLHRRRSAQCLVPRRPSGVPYGDIHPLFWNIKNALTLCHRDHPGCGQQDPPLLPKRVIDVGSPTNTPGNVRLHIANPGQRERYACLSYCWGGVQQYTASVTNEADLAQQIDTETLGKTIQDAITMTRDLGLRYLWVDALCILQDSPQDKATEIKKMARIYGDATITLAIADATSANDGFLGPYPSASTTGQTDNHMHPSQHPLLLPPPHKPGTITLLPMDNGASLHETDIDDTPQKYPLELRGWALQEFLLSPRVLFIIRENMYWICKTWRYQPIYQPRPYRYLHTNCSLHLNEILRQGKDMTASDFHKSWRRIFNDYASRDLSDPGDRLNALTGVISVIEEARGEKCMFGHWPSLMPSSLAWQHLYPRKIWERACADVPSWSWAAWDATCWFPDVYEKFTPCSEILGVESDGTMKLRGRLPTCTAIYENALVDDPRITTDDSWLRVVLGSLELGHSRVRLVVLLLERTPGPKDNSELYCRRGVALHELNLPDDEVRGLAATGKEITVLVQ</sequence>
<reference evidence="2" key="1">
    <citation type="submission" date="2023-06" db="EMBL/GenBank/DDBJ databases">
        <title>Genome-scale phylogeny and comparative genomics of the fungal order Sordariales.</title>
        <authorList>
            <consortium name="Lawrence Berkeley National Laboratory"/>
            <person name="Hensen N."/>
            <person name="Bonometti L."/>
            <person name="Westerberg I."/>
            <person name="Brannstrom I.O."/>
            <person name="Guillou S."/>
            <person name="Cros-Aarteil S."/>
            <person name="Calhoun S."/>
            <person name="Haridas S."/>
            <person name="Kuo A."/>
            <person name="Mondo S."/>
            <person name="Pangilinan J."/>
            <person name="Riley R."/>
            <person name="Labutti K."/>
            <person name="Andreopoulos B."/>
            <person name="Lipzen A."/>
            <person name="Chen C."/>
            <person name="Yanf M."/>
            <person name="Daum C."/>
            <person name="Ng V."/>
            <person name="Clum A."/>
            <person name="Steindorff A."/>
            <person name="Ohm R."/>
            <person name="Martin F."/>
            <person name="Silar P."/>
            <person name="Natvig D."/>
            <person name="Lalanne C."/>
            <person name="Gautier V."/>
            <person name="Ament-Velasquez S.L."/>
            <person name="Kruys A."/>
            <person name="Hutchinson M.I."/>
            <person name="Powell A.J."/>
            <person name="Barry K."/>
            <person name="Miller A.N."/>
            <person name="Grigoriev I.V."/>
            <person name="Debuchy R."/>
            <person name="Gladieux P."/>
            <person name="Thoren M.H."/>
            <person name="Johannesson H."/>
        </authorList>
    </citation>
    <scope>NUCLEOTIDE SEQUENCE</scope>
    <source>
        <strain evidence="2">SMH2532-1</strain>
    </source>
</reference>
<accession>A0AA40CUS6</accession>
<dbReference type="PANTHER" id="PTHR33112:SF16">
    <property type="entry name" value="HETEROKARYON INCOMPATIBILITY DOMAIN-CONTAINING PROTEIN"/>
    <property type="match status" value="1"/>
</dbReference>
<proteinExistence type="predicted"/>
<dbReference type="Proteomes" id="UP001174936">
    <property type="component" value="Unassembled WGS sequence"/>
</dbReference>
<evidence type="ECO:0000259" key="1">
    <source>
        <dbReference type="Pfam" id="PF06985"/>
    </source>
</evidence>
<organism evidence="2 3">
    <name type="scientific">Cercophora newfieldiana</name>
    <dbReference type="NCBI Taxonomy" id="92897"/>
    <lineage>
        <taxon>Eukaryota</taxon>
        <taxon>Fungi</taxon>
        <taxon>Dikarya</taxon>
        <taxon>Ascomycota</taxon>
        <taxon>Pezizomycotina</taxon>
        <taxon>Sordariomycetes</taxon>
        <taxon>Sordariomycetidae</taxon>
        <taxon>Sordariales</taxon>
        <taxon>Lasiosphaeriaceae</taxon>
        <taxon>Cercophora</taxon>
    </lineage>
</organism>
<feature type="domain" description="Heterokaryon incompatibility" evidence="1">
    <location>
        <begin position="129"/>
        <end position="294"/>
    </location>
</feature>
<protein>
    <submittedName>
        <fullName evidence="2">Heterokaryon incompatibility protein-domain-containing protein</fullName>
    </submittedName>
</protein>
<evidence type="ECO:0000313" key="2">
    <source>
        <dbReference type="EMBL" id="KAK0649864.1"/>
    </source>
</evidence>
<name>A0AA40CUS6_9PEZI</name>
<dbReference type="EMBL" id="JAULSV010000003">
    <property type="protein sequence ID" value="KAK0649864.1"/>
    <property type="molecule type" value="Genomic_DNA"/>
</dbReference>
<keyword evidence="3" id="KW-1185">Reference proteome</keyword>
<dbReference type="InterPro" id="IPR010730">
    <property type="entry name" value="HET"/>
</dbReference>
<dbReference type="PANTHER" id="PTHR33112">
    <property type="entry name" value="DOMAIN PROTEIN, PUTATIVE-RELATED"/>
    <property type="match status" value="1"/>
</dbReference>
<dbReference type="AlphaFoldDB" id="A0AA40CUS6"/>
<gene>
    <name evidence="2" type="ORF">B0T16DRAFT_137496</name>
</gene>
<dbReference type="Pfam" id="PF06985">
    <property type="entry name" value="HET"/>
    <property type="match status" value="1"/>
</dbReference>
<comment type="caution">
    <text evidence="2">The sequence shown here is derived from an EMBL/GenBank/DDBJ whole genome shotgun (WGS) entry which is preliminary data.</text>
</comment>
<evidence type="ECO:0000313" key="3">
    <source>
        <dbReference type="Proteomes" id="UP001174936"/>
    </source>
</evidence>